<accession>A0A509E604</accession>
<evidence type="ECO:0000256" key="1">
    <source>
        <dbReference type="SAM" id="SignalP"/>
    </source>
</evidence>
<gene>
    <name evidence="2" type="ORF">MET9862_00119</name>
</gene>
<organism evidence="2 3">
    <name type="scientific">Methylobacterium symbioticum</name>
    <dbReference type="NCBI Taxonomy" id="2584084"/>
    <lineage>
        <taxon>Bacteria</taxon>
        <taxon>Pseudomonadati</taxon>
        <taxon>Pseudomonadota</taxon>
        <taxon>Alphaproteobacteria</taxon>
        <taxon>Hyphomicrobiales</taxon>
        <taxon>Methylobacteriaceae</taxon>
        <taxon>Methylobacterium</taxon>
    </lineage>
</organism>
<proteinExistence type="predicted"/>
<reference evidence="2 3" key="1">
    <citation type="submission" date="2019-06" db="EMBL/GenBank/DDBJ databases">
        <authorList>
            <person name="Rodrigo-Torres L."/>
            <person name="Arahal R. D."/>
            <person name="Lucena T."/>
        </authorList>
    </citation>
    <scope>NUCLEOTIDE SEQUENCE [LARGE SCALE GENOMIC DNA]</scope>
    <source>
        <strain evidence="2 3">SB0023/3</strain>
    </source>
</reference>
<name>A0A509E604_9HYPH</name>
<keyword evidence="1" id="KW-0732">Signal</keyword>
<feature type="chain" id="PRO_5021254791" evidence="1">
    <location>
        <begin position="22"/>
        <end position="100"/>
    </location>
</feature>
<protein>
    <submittedName>
        <fullName evidence="2">Uncharacterized protein</fullName>
    </submittedName>
</protein>
<evidence type="ECO:0000313" key="3">
    <source>
        <dbReference type="Proteomes" id="UP000410984"/>
    </source>
</evidence>
<sequence>MRIISLALAVLLAAFPSAPFAATKLKMDDKASLWPRADRSAKMDFTQRMGKAMTQLSPDLTNEYFLRCLEETANIGDTKDLTLGDLVKTCISMRVGQSSE</sequence>
<dbReference type="Proteomes" id="UP000410984">
    <property type="component" value="Unassembled WGS sequence"/>
</dbReference>
<dbReference type="EMBL" id="CABFPH010000001">
    <property type="protein sequence ID" value="VUD69568.1"/>
    <property type="molecule type" value="Genomic_DNA"/>
</dbReference>
<keyword evidence="3" id="KW-1185">Reference proteome</keyword>
<dbReference type="AlphaFoldDB" id="A0A509E604"/>
<evidence type="ECO:0000313" key="2">
    <source>
        <dbReference type="EMBL" id="VUD69568.1"/>
    </source>
</evidence>
<feature type="signal peptide" evidence="1">
    <location>
        <begin position="1"/>
        <end position="21"/>
    </location>
</feature>